<evidence type="ECO:0000313" key="1">
    <source>
        <dbReference type="EMBL" id="MTJ04620.1"/>
    </source>
</evidence>
<dbReference type="GO" id="GO:0016787">
    <property type="term" value="F:hydrolase activity"/>
    <property type="evidence" value="ECO:0007669"/>
    <property type="project" value="UniProtKB-KW"/>
</dbReference>
<proteinExistence type="predicted"/>
<dbReference type="PANTHER" id="PTHR36513:SF1">
    <property type="entry name" value="TRANSMEMBRANE PROTEIN"/>
    <property type="match status" value="1"/>
</dbReference>
<dbReference type="Proteomes" id="UP000483078">
    <property type="component" value="Unassembled WGS sequence"/>
</dbReference>
<sequence>MLAACVDRGQTPIIPEAARIGTVQPVLAATLRTPDPETGWFDNGRADALRYLSLDVAVPPSHRRGRISNGYTSPDPSRDFTIAARDDLNGAQSFQSRLQSHIARKPADERDIVLYVHGYNNSFLDGVYRTAQIAHDFEVPGVAVHFSWPSAANPLGYTYDRDSVLFARDGLERMLRNLANQTGGEIVVIGHSLGTMLVMETLRQIDIASPGWADAELGGVVLISPDLDVDLFKTQADRLARMPEPFAIFVSSRDRALQLSARINGASNRLGNLSDAAELSEYPVTLIDVSEFTTLENGGHFTVGTSPVLISLLSQSGQLRNAFQKDRAAQAGLLPGTAITVKNATQLILSPHLVLQE</sequence>
<accession>A0A7C9LNQ9</accession>
<name>A0A7C9LNQ9_9RHOB</name>
<comment type="caution">
    <text evidence="1">The sequence shown here is derived from an EMBL/GenBank/DDBJ whole genome shotgun (WGS) entry which is preliminary data.</text>
</comment>
<keyword evidence="1" id="KW-0378">Hydrolase</keyword>
<reference evidence="1 2" key="1">
    <citation type="submission" date="2019-06" db="EMBL/GenBank/DDBJ databases">
        <title>Enrichment of Autotrophic Halophilic Microorganisms from Red Sea Brine Pool Using Microbial Electrosynthesis System.</title>
        <authorList>
            <person name="Alqahtani M.F."/>
            <person name="Bajracharya S."/>
            <person name="Katuri K.P."/>
            <person name="Ali M."/>
            <person name="Saikaly P.E."/>
        </authorList>
    </citation>
    <scope>NUCLEOTIDE SEQUENCE [LARGE SCALE GENOMIC DNA]</scope>
    <source>
        <strain evidence="1">MES6</strain>
    </source>
</reference>
<dbReference type="Gene3D" id="3.40.50.1820">
    <property type="entry name" value="alpha/beta hydrolase"/>
    <property type="match status" value="1"/>
</dbReference>
<dbReference type="InterPro" id="IPR014586">
    <property type="entry name" value="UCP033909"/>
</dbReference>
<organism evidence="1 2">
    <name type="scientific">Sediminimonas qiaohouensis</name>
    <dbReference type="NCBI Taxonomy" id="552061"/>
    <lineage>
        <taxon>Bacteria</taxon>
        <taxon>Pseudomonadati</taxon>
        <taxon>Pseudomonadota</taxon>
        <taxon>Alphaproteobacteria</taxon>
        <taxon>Rhodobacterales</taxon>
        <taxon>Roseobacteraceae</taxon>
        <taxon>Sediminimonas</taxon>
    </lineage>
</organism>
<dbReference type="InterPro" id="IPR010297">
    <property type="entry name" value="DUF900_hydrolase"/>
</dbReference>
<dbReference type="SUPFAM" id="SSF53474">
    <property type="entry name" value="alpha/beta-Hydrolases"/>
    <property type="match status" value="1"/>
</dbReference>
<dbReference type="PANTHER" id="PTHR36513">
    <property type="entry name" value="ABC TRANSMEMBRANE TYPE-1 DOMAIN-CONTAINING PROTEIN"/>
    <property type="match status" value="1"/>
</dbReference>
<dbReference type="PIRSF" id="PIRSF033909">
    <property type="entry name" value="UCP033909"/>
    <property type="match status" value="1"/>
</dbReference>
<dbReference type="EMBL" id="VENJ01000010">
    <property type="protein sequence ID" value="MTJ04620.1"/>
    <property type="molecule type" value="Genomic_DNA"/>
</dbReference>
<protein>
    <submittedName>
        <fullName evidence="1">Alpha/beta fold hydrolase</fullName>
    </submittedName>
</protein>
<evidence type="ECO:0000313" key="2">
    <source>
        <dbReference type="Proteomes" id="UP000483078"/>
    </source>
</evidence>
<dbReference type="AlphaFoldDB" id="A0A7C9LNQ9"/>
<dbReference type="InterPro" id="IPR029058">
    <property type="entry name" value="AB_hydrolase_fold"/>
</dbReference>
<gene>
    <name evidence="1" type="ORF">FH759_08005</name>
</gene>
<dbReference type="Pfam" id="PF05990">
    <property type="entry name" value="DUF900"/>
    <property type="match status" value="1"/>
</dbReference>
<dbReference type="RefSeq" id="WP_273249314.1">
    <property type="nucleotide sequence ID" value="NZ_VENJ01000010.1"/>
</dbReference>